<comment type="caution">
    <text evidence="2">The sequence shown here is derived from an EMBL/GenBank/DDBJ whole genome shotgun (WGS) entry which is preliminary data.</text>
</comment>
<evidence type="ECO:0000256" key="1">
    <source>
        <dbReference type="SAM" id="MobiDB-lite"/>
    </source>
</evidence>
<feature type="region of interest" description="Disordered" evidence="1">
    <location>
        <begin position="50"/>
        <end position="72"/>
    </location>
</feature>
<sequence length="72" mass="7692">MSGWDDGALPIYFFDSLRIFTLIIGGVSKATTLSLVEGLHVPVTPRAMLVGDSSPGGATQARQAKDRTRSTR</sequence>
<evidence type="ECO:0000313" key="3">
    <source>
        <dbReference type="Proteomes" id="UP000762676"/>
    </source>
</evidence>
<proteinExistence type="predicted"/>
<organism evidence="2 3">
    <name type="scientific">Elysia marginata</name>
    <dbReference type="NCBI Taxonomy" id="1093978"/>
    <lineage>
        <taxon>Eukaryota</taxon>
        <taxon>Metazoa</taxon>
        <taxon>Spiralia</taxon>
        <taxon>Lophotrochozoa</taxon>
        <taxon>Mollusca</taxon>
        <taxon>Gastropoda</taxon>
        <taxon>Heterobranchia</taxon>
        <taxon>Euthyneura</taxon>
        <taxon>Panpulmonata</taxon>
        <taxon>Sacoglossa</taxon>
        <taxon>Placobranchoidea</taxon>
        <taxon>Plakobranchidae</taxon>
        <taxon>Elysia</taxon>
    </lineage>
</organism>
<protein>
    <submittedName>
        <fullName evidence="2">Uncharacterized protein</fullName>
    </submittedName>
</protein>
<gene>
    <name evidence="2" type="ORF">ElyMa_004552700</name>
</gene>
<feature type="compositionally biased region" description="Basic and acidic residues" evidence="1">
    <location>
        <begin position="63"/>
        <end position="72"/>
    </location>
</feature>
<name>A0AAV4HQD8_9GAST</name>
<dbReference type="AlphaFoldDB" id="A0AAV4HQD8"/>
<reference evidence="2 3" key="1">
    <citation type="journal article" date="2021" name="Elife">
        <title>Chloroplast acquisition without the gene transfer in kleptoplastic sea slugs, Plakobranchus ocellatus.</title>
        <authorList>
            <person name="Maeda T."/>
            <person name="Takahashi S."/>
            <person name="Yoshida T."/>
            <person name="Shimamura S."/>
            <person name="Takaki Y."/>
            <person name="Nagai Y."/>
            <person name="Toyoda A."/>
            <person name="Suzuki Y."/>
            <person name="Arimoto A."/>
            <person name="Ishii H."/>
            <person name="Satoh N."/>
            <person name="Nishiyama T."/>
            <person name="Hasebe M."/>
            <person name="Maruyama T."/>
            <person name="Minagawa J."/>
            <person name="Obokata J."/>
            <person name="Shigenobu S."/>
        </authorList>
    </citation>
    <scope>NUCLEOTIDE SEQUENCE [LARGE SCALE GENOMIC DNA]</scope>
</reference>
<accession>A0AAV4HQD8</accession>
<keyword evidence="3" id="KW-1185">Reference proteome</keyword>
<dbReference type="EMBL" id="BMAT01009180">
    <property type="protein sequence ID" value="GFS00358.1"/>
    <property type="molecule type" value="Genomic_DNA"/>
</dbReference>
<evidence type="ECO:0000313" key="2">
    <source>
        <dbReference type="EMBL" id="GFS00358.1"/>
    </source>
</evidence>
<dbReference type="Proteomes" id="UP000762676">
    <property type="component" value="Unassembled WGS sequence"/>
</dbReference>